<evidence type="ECO:0000313" key="2">
    <source>
        <dbReference type="EMBL" id="KAJ9584923.1"/>
    </source>
</evidence>
<feature type="non-terminal residue" evidence="2">
    <location>
        <position position="1"/>
    </location>
</feature>
<feature type="non-terminal residue" evidence="2">
    <location>
        <position position="97"/>
    </location>
</feature>
<reference evidence="2" key="2">
    <citation type="submission" date="2023-05" db="EMBL/GenBank/DDBJ databases">
        <authorList>
            <person name="Fouks B."/>
        </authorList>
    </citation>
    <scope>NUCLEOTIDE SEQUENCE</scope>
    <source>
        <strain evidence="2">Stay&amp;Tobe</strain>
        <tissue evidence="2">Testes</tissue>
    </source>
</reference>
<feature type="transmembrane region" description="Helical" evidence="1">
    <location>
        <begin position="12"/>
        <end position="34"/>
    </location>
</feature>
<evidence type="ECO:0000313" key="3">
    <source>
        <dbReference type="Proteomes" id="UP001233999"/>
    </source>
</evidence>
<proteinExistence type="predicted"/>
<sequence length="97" mass="11468">SFNSEQNNVVRLGLGWIWLDLGLSWVRLGFWFILDKFRFSWLRISLSNYVQVKVSFILARLYLLWNRVNIALGNSFETHLNCSRHKVLAIISTTFFT</sequence>
<dbReference type="Proteomes" id="UP001233999">
    <property type="component" value="Unassembled WGS sequence"/>
</dbReference>
<accession>A0AAD8EC64</accession>
<evidence type="ECO:0000256" key="1">
    <source>
        <dbReference type="SAM" id="Phobius"/>
    </source>
</evidence>
<name>A0AAD8EC64_DIPPU</name>
<keyword evidence="3" id="KW-1185">Reference proteome</keyword>
<keyword evidence="1" id="KW-0812">Transmembrane</keyword>
<organism evidence="2 3">
    <name type="scientific">Diploptera punctata</name>
    <name type="common">Pacific beetle cockroach</name>
    <dbReference type="NCBI Taxonomy" id="6984"/>
    <lineage>
        <taxon>Eukaryota</taxon>
        <taxon>Metazoa</taxon>
        <taxon>Ecdysozoa</taxon>
        <taxon>Arthropoda</taxon>
        <taxon>Hexapoda</taxon>
        <taxon>Insecta</taxon>
        <taxon>Pterygota</taxon>
        <taxon>Neoptera</taxon>
        <taxon>Polyneoptera</taxon>
        <taxon>Dictyoptera</taxon>
        <taxon>Blattodea</taxon>
        <taxon>Blaberoidea</taxon>
        <taxon>Blaberidae</taxon>
        <taxon>Diplopterinae</taxon>
        <taxon>Diploptera</taxon>
    </lineage>
</organism>
<gene>
    <name evidence="2" type="ORF">L9F63_020729</name>
</gene>
<keyword evidence="1" id="KW-1133">Transmembrane helix</keyword>
<comment type="caution">
    <text evidence="2">The sequence shown here is derived from an EMBL/GenBank/DDBJ whole genome shotgun (WGS) entry which is preliminary data.</text>
</comment>
<dbReference type="EMBL" id="JASPKZ010007338">
    <property type="protein sequence ID" value="KAJ9584923.1"/>
    <property type="molecule type" value="Genomic_DNA"/>
</dbReference>
<reference evidence="2" key="1">
    <citation type="journal article" date="2023" name="IScience">
        <title>Live-bearing cockroach genome reveals convergent evolutionary mechanisms linked to viviparity in insects and beyond.</title>
        <authorList>
            <person name="Fouks B."/>
            <person name="Harrison M.C."/>
            <person name="Mikhailova A.A."/>
            <person name="Marchal E."/>
            <person name="English S."/>
            <person name="Carruthers M."/>
            <person name="Jennings E.C."/>
            <person name="Chiamaka E.L."/>
            <person name="Frigard R.A."/>
            <person name="Pippel M."/>
            <person name="Attardo G.M."/>
            <person name="Benoit J.B."/>
            <person name="Bornberg-Bauer E."/>
            <person name="Tobe S.S."/>
        </authorList>
    </citation>
    <scope>NUCLEOTIDE SEQUENCE</scope>
    <source>
        <strain evidence="2">Stay&amp;Tobe</strain>
    </source>
</reference>
<protein>
    <submittedName>
        <fullName evidence="2">Uncharacterized protein</fullName>
    </submittedName>
</protein>
<dbReference type="AlphaFoldDB" id="A0AAD8EC64"/>
<keyword evidence="1" id="KW-0472">Membrane</keyword>